<evidence type="ECO:0000313" key="3">
    <source>
        <dbReference type="Proteomes" id="UP000005953"/>
    </source>
</evidence>
<proteinExistence type="predicted"/>
<evidence type="ECO:0000313" key="2">
    <source>
        <dbReference type="EMBL" id="EAR09803.1"/>
    </source>
</evidence>
<dbReference type="Proteomes" id="UP000005953">
    <property type="component" value="Unassembled WGS sequence"/>
</dbReference>
<gene>
    <name evidence="2" type="ORF">MED297_05624</name>
</gene>
<reference evidence="2 3" key="1">
    <citation type="submission" date="2006-02" db="EMBL/GenBank/DDBJ databases">
        <authorList>
            <person name="Pinhassi J."/>
            <person name="Pedros-Alio C."/>
            <person name="Ferriera S."/>
            <person name="Johnson J."/>
            <person name="Kravitz S."/>
            <person name="Halpern A."/>
            <person name="Remington K."/>
            <person name="Beeson K."/>
            <person name="Tran B."/>
            <person name="Rogers Y.-H."/>
            <person name="Friedman R."/>
            <person name="Venter J.C."/>
        </authorList>
    </citation>
    <scope>NUCLEOTIDE SEQUENCE [LARGE SCALE GENOMIC DNA]</scope>
    <source>
        <strain evidence="2 3">MED297</strain>
    </source>
</reference>
<dbReference type="RefSeq" id="WP_008048266.1">
    <property type="nucleotide sequence ID" value="NZ_CH724155.1"/>
</dbReference>
<protein>
    <recommendedName>
        <fullName evidence="4">Transmembrane protein</fullName>
    </recommendedName>
</protein>
<evidence type="ECO:0008006" key="4">
    <source>
        <dbReference type="Google" id="ProtNLM"/>
    </source>
</evidence>
<feature type="transmembrane region" description="Helical" evidence="1">
    <location>
        <begin position="17"/>
        <end position="41"/>
    </location>
</feature>
<evidence type="ECO:0000256" key="1">
    <source>
        <dbReference type="SAM" id="Phobius"/>
    </source>
</evidence>
<dbReference type="HOGENOM" id="CLU_109681_1_0_6"/>
<keyword evidence="1" id="KW-0472">Membrane</keyword>
<accession>A4BD59</accession>
<name>A4BD59_9GAMM</name>
<dbReference type="EMBL" id="AAOE01000007">
    <property type="protein sequence ID" value="EAR09803.1"/>
    <property type="molecule type" value="Genomic_DNA"/>
</dbReference>
<comment type="caution">
    <text evidence="2">The sequence shown here is derived from an EMBL/GenBank/DDBJ whole genome shotgun (WGS) entry which is preliminary data.</text>
</comment>
<keyword evidence="1" id="KW-0812">Transmembrane</keyword>
<sequence>MNSDTATPAVKYSKTQLLIILLTPILVVISSSALYFSGWLIPEETSNNGTLLDPVLSVTDFGLAPVEITDERQWQLIQFSPNCTQACLDKVYTQRQMHIALGKYQPRIQRVLMTNTDVSAALGTEYPQLNTSGVRMSDLSQALVSRVPANDLTDHPVFVVDPFGNIMLYFTSEHDYKAQMSDLKKLLKNSTIG</sequence>
<keyword evidence="1" id="KW-1133">Transmembrane helix</keyword>
<dbReference type="OrthoDB" id="9785445at2"/>
<organism evidence="2 3">
    <name type="scientific">Reinekea blandensis MED297</name>
    <dbReference type="NCBI Taxonomy" id="314283"/>
    <lineage>
        <taxon>Bacteria</taxon>
        <taxon>Pseudomonadati</taxon>
        <taxon>Pseudomonadota</taxon>
        <taxon>Gammaproteobacteria</taxon>
        <taxon>Oceanospirillales</taxon>
        <taxon>Saccharospirillaceae</taxon>
        <taxon>Reinekea</taxon>
    </lineage>
</organism>
<keyword evidence="3" id="KW-1185">Reference proteome</keyword>
<dbReference type="STRING" id="314283.MED297_05624"/>
<dbReference type="AlphaFoldDB" id="A4BD59"/>